<dbReference type="Gene3D" id="1.10.30.10">
    <property type="entry name" value="High mobility group box domain"/>
    <property type="match status" value="1"/>
</dbReference>
<dbReference type="InterPro" id="IPR036910">
    <property type="entry name" value="HMG_box_dom_sf"/>
</dbReference>
<sequence length="484" mass="53843">MATPDAAPVGSSDASTRGWALDTANATIRVKPRRPYTPYNLFYLLERELVVQGHDPSMAKEKALEKNGVSSMRGRPEDDIPIPSRYKNVVLSPMWYEPNMKEKRKHRKTHGKISFKDLTAIISQNWATIDAETKQYCTRVSDLGRKLYKETMTQYNASQKIIQLKKERAAMESAREQKLDEQSFMINTFNSPNRPGKSLSNPATPDRIASGRGAKIVTPPHSGFNISPSIIAPIHVPSGAPASFYHYGPPPPMPSSVPHSQSHPHSMPGPSNSLSHSMLNRSQSHPHALSIPGHFPSWIPSYAQQYNQHHHHHQYSYHGAPAMNKTNDSSGANAKTSRNNSHHDRCTGGNITTSPIPYGGLGLNMNVNDSVMKVDGNPAINPDSSSNNLQPSEKGNLTHDDAIRICNLMESPGKRFNQYEVELNNHPIHDMPSFDFADHHSLSSDDGDMNRELSSRDLLGHYESNEDNFLDLGYDDEAMFPDIV</sequence>
<evidence type="ECO:0008006" key="5">
    <source>
        <dbReference type="Google" id="ProtNLM"/>
    </source>
</evidence>
<feature type="compositionally biased region" description="Low complexity" evidence="2">
    <location>
        <begin position="256"/>
        <end position="271"/>
    </location>
</feature>
<dbReference type="EMBL" id="JALLAZ020000358">
    <property type="protein sequence ID" value="KAL3797197.1"/>
    <property type="molecule type" value="Genomic_DNA"/>
</dbReference>
<comment type="caution">
    <text evidence="3">The sequence shown here is derived from an EMBL/GenBank/DDBJ whole genome shotgun (WGS) entry which is preliminary data.</text>
</comment>
<dbReference type="InterPro" id="IPR050342">
    <property type="entry name" value="HMGB"/>
</dbReference>
<evidence type="ECO:0000256" key="2">
    <source>
        <dbReference type="SAM" id="MobiDB-lite"/>
    </source>
</evidence>
<evidence type="ECO:0000256" key="1">
    <source>
        <dbReference type="ARBA" id="ARBA00023125"/>
    </source>
</evidence>
<protein>
    <recommendedName>
        <fullName evidence="5">HMG box domain-containing protein</fullName>
    </recommendedName>
</protein>
<name>A0ABD3QAY2_9STRA</name>
<feature type="compositionally biased region" description="Polar residues" evidence="2">
    <location>
        <begin position="272"/>
        <end position="285"/>
    </location>
</feature>
<organism evidence="3 4">
    <name type="scientific">Stephanodiscus triporus</name>
    <dbReference type="NCBI Taxonomy" id="2934178"/>
    <lineage>
        <taxon>Eukaryota</taxon>
        <taxon>Sar</taxon>
        <taxon>Stramenopiles</taxon>
        <taxon>Ochrophyta</taxon>
        <taxon>Bacillariophyta</taxon>
        <taxon>Coscinodiscophyceae</taxon>
        <taxon>Thalassiosirophycidae</taxon>
        <taxon>Stephanodiscales</taxon>
        <taxon>Stephanodiscaceae</taxon>
        <taxon>Stephanodiscus</taxon>
    </lineage>
</organism>
<evidence type="ECO:0000313" key="4">
    <source>
        <dbReference type="Proteomes" id="UP001530315"/>
    </source>
</evidence>
<feature type="region of interest" description="Disordered" evidence="2">
    <location>
        <begin position="190"/>
        <end position="209"/>
    </location>
</feature>
<dbReference type="Proteomes" id="UP001530315">
    <property type="component" value="Unassembled WGS sequence"/>
</dbReference>
<reference evidence="3 4" key="1">
    <citation type="submission" date="2024-10" db="EMBL/GenBank/DDBJ databases">
        <title>Updated reference genomes for cyclostephanoid diatoms.</title>
        <authorList>
            <person name="Roberts W.R."/>
            <person name="Alverson A.J."/>
        </authorList>
    </citation>
    <scope>NUCLEOTIDE SEQUENCE [LARGE SCALE GENOMIC DNA]</scope>
    <source>
        <strain evidence="3 4">AJA276-08</strain>
    </source>
</reference>
<feature type="region of interest" description="Disordered" evidence="2">
    <location>
        <begin position="251"/>
        <end position="288"/>
    </location>
</feature>
<evidence type="ECO:0000313" key="3">
    <source>
        <dbReference type="EMBL" id="KAL3797197.1"/>
    </source>
</evidence>
<keyword evidence="1" id="KW-0238">DNA-binding</keyword>
<dbReference type="AlphaFoldDB" id="A0ABD3QAY2"/>
<feature type="region of interest" description="Disordered" evidence="2">
    <location>
        <begin position="323"/>
        <end position="351"/>
    </location>
</feature>
<dbReference type="PANTHER" id="PTHR48112:SF15">
    <property type="entry name" value="HMG BOX DOMAIN-CONTAINING PROTEIN"/>
    <property type="match status" value="1"/>
</dbReference>
<feature type="compositionally biased region" description="Polar residues" evidence="2">
    <location>
        <begin position="190"/>
        <end position="203"/>
    </location>
</feature>
<proteinExistence type="predicted"/>
<dbReference type="GO" id="GO:0003677">
    <property type="term" value="F:DNA binding"/>
    <property type="evidence" value="ECO:0007669"/>
    <property type="project" value="UniProtKB-KW"/>
</dbReference>
<dbReference type="PANTHER" id="PTHR48112">
    <property type="entry name" value="HIGH MOBILITY GROUP PROTEIN DSP1"/>
    <property type="match status" value="1"/>
</dbReference>
<keyword evidence="4" id="KW-1185">Reference proteome</keyword>
<accession>A0ABD3QAY2</accession>
<dbReference type="SUPFAM" id="SSF47095">
    <property type="entry name" value="HMG-box"/>
    <property type="match status" value="1"/>
</dbReference>
<gene>
    <name evidence="3" type="ORF">ACHAW5_006059</name>
</gene>
<feature type="compositionally biased region" description="Polar residues" evidence="2">
    <location>
        <begin position="324"/>
        <end position="339"/>
    </location>
</feature>